<dbReference type="PROSITE" id="PS51257">
    <property type="entry name" value="PROKAR_LIPOPROTEIN"/>
    <property type="match status" value="1"/>
</dbReference>
<evidence type="ECO:0000256" key="1">
    <source>
        <dbReference type="SAM" id="SignalP"/>
    </source>
</evidence>
<reference evidence="2 3" key="1">
    <citation type="submission" date="2017-01" db="EMBL/GenBank/DDBJ databases">
        <authorList>
            <person name="Mah S.A."/>
            <person name="Swanson W.J."/>
            <person name="Moy G.W."/>
            <person name="Vacquier V.D."/>
        </authorList>
    </citation>
    <scope>NUCLEOTIDE SEQUENCE [LARGE SCALE GENOMIC DNA]</scope>
    <source>
        <strain evidence="2 3">DSM 29590</strain>
    </source>
</reference>
<dbReference type="Proteomes" id="UP000186019">
    <property type="component" value="Unassembled WGS sequence"/>
</dbReference>
<proteinExistence type="predicted"/>
<evidence type="ECO:0000313" key="3">
    <source>
        <dbReference type="Proteomes" id="UP000186019"/>
    </source>
</evidence>
<accession>A0A1N7ESK2</accession>
<organism evidence="2 3">
    <name type="scientific">Roseovarius nanhaiticus</name>
    <dbReference type="NCBI Taxonomy" id="573024"/>
    <lineage>
        <taxon>Bacteria</taxon>
        <taxon>Pseudomonadati</taxon>
        <taxon>Pseudomonadota</taxon>
        <taxon>Alphaproteobacteria</taxon>
        <taxon>Rhodobacterales</taxon>
        <taxon>Roseobacteraceae</taxon>
        <taxon>Roseovarius</taxon>
    </lineage>
</organism>
<dbReference type="STRING" id="573024.SAMN05216208_1641"/>
<dbReference type="EMBL" id="FTNV01000001">
    <property type="protein sequence ID" value="SIR91004.1"/>
    <property type="molecule type" value="Genomic_DNA"/>
</dbReference>
<keyword evidence="1" id="KW-0732">Signal</keyword>
<name>A0A1N7ESK2_9RHOB</name>
<gene>
    <name evidence="2" type="ORF">SAMN05421666_0494</name>
</gene>
<keyword evidence="3" id="KW-1185">Reference proteome</keyword>
<dbReference type="AlphaFoldDB" id="A0A1N7ESK2"/>
<sequence>MYSGARFAILKVMMKTLLPLALAALIAAPASAACIAEYKAKRDNPLELFYGTAQIGGPCNLAQARAQLRGQLASQGLTLLKVLSVRQQ</sequence>
<feature type="chain" id="PRO_5009941448" evidence="1">
    <location>
        <begin position="33"/>
        <end position="88"/>
    </location>
</feature>
<feature type="signal peptide" evidence="1">
    <location>
        <begin position="1"/>
        <end position="32"/>
    </location>
</feature>
<protein>
    <submittedName>
        <fullName evidence="2">Uncharacterized protein</fullName>
    </submittedName>
</protein>
<evidence type="ECO:0000313" key="2">
    <source>
        <dbReference type="EMBL" id="SIR91004.1"/>
    </source>
</evidence>